<name>A0A7Y9GE90_9ACTN</name>
<accession>A0A7Y9GE90</accession>
<evidence type="ECO:0000313" key="3">
    <source>
        <dbReference type="Proteomes" id="UP000591272"/>
    </source>
</evidence>
<evidence type="ECO:0000256" key="1">
    <source>
        <dbReference type="SAM" id="MobiDB-lite"/>
    </source>
</evidence>
<feature type="region of interest" description="Disordered" evidence="1">
    <location>
        <begin position="100"/>
        <end position="120"/>
    </location>
</feature>
<comment type="caution">
    <text evidence="2">The sequence shown here is derived from an EMBL/GenBank/DDBJ whole genome shotgun (WGS) entry which is preliminary data.</text>
</comment>
<reference evidence="2 3" key="1">
    <citation type="submission" date="2020-07" db="EMBL/GenBank/DDBJ databases">
        <title>Sequencing the genomes of 1000 actinobacteria strains.</title>
        <authorList>
            <person name="Klenk H.-P."/>
        </authorList>
    </citation>
    <scope>NUCLEOTIDE SEQUENCE [LARGE SCALE GENOMIC DNA]</scope>
    <source>
        <strain evidence="2 3">DSM 43461</strain>
    </source>
</reference>
<protein>
    <submittedName>
        <fullName evidence="2">Uncharacterized protein</fullName>
    </submittedName>
</protein>
<dbReference type="RefSeq" id="WP_179835593.1">
    <property type="nucleotide sequence ID" value="NZ_BMRD01000010.1"/>
</dbReference>
<organism evidence="2 3">
    <name type="scientific">Actinomadura citrea</name>
    <dbReference type="NCBI Taxonomy" id="46158"/>
    <lineage>
        <taxon>Bacteria</taxon>
        <taxon>Bacillati</taxon>
        <taxon>Actinomycetota</taxon>
        <taxon>Actinomycetes</taxon>
        <taxon>Streptosporangiales</taxon>
        <taxon>Thermomonosporaceae</taxon>
        <taxon>Actinomadura</taxon>
    </lineage>
</organism>
<dbReference type="AlphaFoldDB" id="A0A7Y9GE90"/>
<gene>
    <name evidence="2" type="ORF">BJ999_005067</name>
</gene>
<dbReference type="EMBL" id="JACCBT010000001">
    <property type="protein sequence ID" value="NYE14771.1"/>
    <property type="molecule type" value="Genomic_DNA"/>
</dbReference>
<keyword evidence="3" id="KW-1185">Reference proteome</keyword>
<dbReference type="Proteomes" id="UP000591272">
    <property type="component" value="Unassembled WGS sequence"/>
</dbReference>
<proteinExistence type="predicted"/>
<sequence length="120" mass="12950">MSRVEPSALHPDPTWWASAGPSLTFARDGNQHQPAGEVTLDVEIDACSVDGKGAQAAALSPWRFVMVFGVVGLLADTVYEGARSITGPFLGPLLELDDHRRRHRDSPLTTTSLPAFLPRT</sequence>
<evidence type="ECO:0000313" key="2">
    <source>
        <dbReference type="EMBL" id="NYE14771.1"/>
    </source>
</evidence>